<evidence type="ECO:0000313" key="2">
    <source>
        <dbReference type="Proteomes" id="UP000199643"/>
    </source>
</evidence>
<sequence>MIAQLLEQFNYFQKALHGRYPQAIGEKEDELYSAQKHNISTFAPF</sequence>
<dbReference type="RefSeq" id="WP_167354819.1">
    <property type="nucleotide sequence ID" value="NZ_FNCH01000038.1"/>
</dbReference>
<dbReference type="STRING" id="405671.SAMN05421827_1388"/>
<dbReference type="AlphaFoldDB" id="A0A1G8EGP6"/>
<accession>A0A1G8EGP6</accession>
<name>A0A1G8EGP6_9SPHI</name>
<protein>
    <submittedName>
        <fullName evidence="1">Uncharacterized protein</fullName>
    </submittedName>
</protein>
<proteinExistence type="predicted"/>
<organism evidence="1 2">
    <name type="scientific">Pedobacter terrae</name>
    <dbReference type="NCBI Taxonomy" id="405671"/>
    <lineage>
        <taxon>Bacteria</taxon>
        <taxon>Pseudomonadati</taxon>
        <taxon>Bacteroidota</taxon>
        <taxon>Sphingobacteriia</taxon>
        <taxon>Sphingobacteriales</taxon>
        <taxon>Sphingobacteriaceae</taxon>
        <taxon>Pedobacter</taxon>
    </lineage>
</organism>
<dbReference type="EMBL" id="FNCH01000038">
    <property type="protein sequence ID" value="SDH68986.1"/>
    <property type="molecule type" value="Genomic_DNA"/>
</dbReference>
<reference evidence="2" key="1">
    <citation type="submission" date="2016-10" db="EMBL/GenBank/DDBJ databases">
        <authorList>
            <person name="Varghese N."/>
            <person name="Submissions S."/>
        </authorList>
    </citation>
    <scope>NUCLEOTIDE SEQUENCE [LARGE SCALE GENOMIC DNA]</scope>
    <source>
        <strain evidence="2">DSM 17933</strain>
    </source>
</reference>
<evidence type="ECO:0000313" key="1">
    <source>
        <dbReference type="EMBL" id="SDH68986.1"/>
    </source>
</evidence>
<keyword evidence="2" id="KW-1185">Reference proteome</keyword>
<dbReference type="Proteomes" id="UP000199643">
    <property type="component" value="Unassembled WGS sequence"/>
</dbReference>
<gene>
    <name evidence="1" type="ORF">SAMN05421827_1388</name>
</gene>